<dbReference type="Proteomes" id="UP001596379">
    <property type="component" value="Unassembled WGS sequence"/>
</dbReference>
<protein>
    <recommendedName>
        <fullName evidence="4">Lipoprotein</fullName>
    </recommendedName>
</protein>
<evidence type="ECO:0000313" key="2">
    <source>
        <dbReference type="EMBL" id="MFC7298049.1"/>
    </source>
</evidence>
<reference evidence="3" key="1">
    <citation type="journal article" date="2019" name="Int. J. Syst. Evol. Microbiol.">
        <title>The Global Catalogue of Microorganisms (GCM) 10K type strain sequencing project: providing services to taxonomists for standard genome sequencing and annotation.</title>
        <authorList>
            <consortium name="The Broad Institute Genomics Platform"/>
            <consortium name="The Broad Institute Genome Sequencing Center for Infectious Disease"/>
            <person name="Wu L."/>
            <person name="Ma J."/>
        </authorList>
    </citation>
    <scope>NUCLEOTIDE SEQUENCE [LARGE SCALE GENOMIC DNA]</scope>
    <source>
        <strain evidence="3">CCUG 36956</strain>
    </source>
</reference>
<comment type="caution">
    <text evidence="2">The sequence shown here is derived from an EMBL/GenBank/DDBJ whole genome shotgun (WGS) entry which is preliminary data.</text>
</comment>
<dbReference type="EMBL" id="JBHTCC010000001">
    <property type="protein sequence ID" value="MFC7298049.1"/>
    <property type="molecule type" value="Genomic_DNA"/>
</dbReference>
<dbReference type="RefSeq" id="WP_382233170.1">
    <property type="nucleotide sequence ID" value="NZ_JBHTCC010000001.1"/>
</dbReference>
<gene>
    <name evidence="2" type="ORF">ACFQO0_06340</name>
</gene>
<feature type="signal peptide" evidence="1">
    <location>
        <begin position="1"/>
        <end position="19"/>
    </location>
</feature>
<accession>A0ABW2J3G7</accession>
<evidence type="ECO:0000256" key="1">
    <source>
        <dbReference type="SAM" id="SignalP"/>
    </source>
</evidence>
<keyword evidence="1" id="KW-0732">Signal</keyword>
<proteinExistence type="predicted"/>
<feature type="chain" id="PRO_5047068872" description="Lipoprotein" evidence="1">
    <location>
        <begin position="20"/>
        <end position="190"/>
    </location>
</feature>
<organism evidence="2 3">
    <name type="scientific">Herminiimonas aquatilis</name>
    <dbReference type="NCBI Taxonomy" id="345342"/>
    <lineage>
        <taxon>Bacteria</taxon>
        <taxon>Pseudomonadati</taxon>
        <taxon>Pseudomonadota</taxon>
        <taxon>Betaproteobacteria</taxon>
        <taxon>Burkholderiales</taxon>
        <taxon>Oxalobacteraceae</taxon>
        <taxon>Herminiimonas</taxon>
    </lineage>
</organism>
<name>A0ABW2J3G7_9BURK</name>
<sequence>MKKLAYALLALCLVACSKSGDVRTSSSDELAVPVQAVSITREAEFRFDAEQFVNAFNAAAKSSGQSFRMGAFEVKHGAVHDYFKQNFADKTSLTVSVSKETGHIISVTAVVAGNPDAIDRSAVLAISEVIAEATNPDLSRAKASALASDMMEESDSNHDAGKFPQRFINNVRYVLRSDSGIGYWWMANPA</sequence>
<evidence type="ECO:0008006" key="4">
    <source>
        <dbReference type="Google" id="ProtNLM"/>
    </source>
</evidence>
<keyword evidence="3" id="KW-1185">Reference proteome</keyword>
<evidence type="ECO:0000313" key="3">
    <source>
        <dbReference type="Proteomes" id="UP001596379"/>
    </source>
</evidence>